<feature type="signal peptide" evidence="1">
    <location>
        <begin position="1"/>
        <end position="23"/>
    </location>
</feature>
<protein>
    <submittedName>
        <fullName evidence="2">Uncharacterized protein</fullName>
    </submittedName>
</protein>
<organism evidence="2 3">
    <name type="scientific">Pseudothioclava arenosa</name>
    <dbReference type="NCBI Taxonomy" id="1795308"/>
    <lineage>
        <taxon>Bacteria</taxon>
        <taxon>Pseudomonadati</taxon>
        <taxon>Pseudomonadota</taxon>
        <taxon>Alphaproteobacteria</taxon>
        <taxon>Rhodobacterales</taxon>
        <taxon>Paracoccaceae</taxon>
        <taxon>Pseudothioclava</taxon>
    </lineage>
</organism>
<keyword evidence="1" id="KW-0732">Signal</keyword>
<evidence type="ECO:0000313" key="2">
    <source>
        <dbReference type="EMBL" id="PCD75580.1"/>
    </source>
</evidence>
<accession>A0A2A4CMJ7</accession>
<dbReference type="EMBL" id="NTJD01000013">
    <property type="protein sequence ID" value="PCD75580.1"/>
    <property type="molecule type" value="Genomic_DNA"/>
</dbReference>
<dbReference type="RefSeq" id="WP_096434520.1">
    <property type="nucleotide sequence ID" value="NZ_NTJD01000013.1"/>
</dbReference>
<evidence type="ECO:0000313" key="3">
    <source>
        <dbReference type="Proteomes" id="UP000243507"/>
    </source>
</evidence>
<proteinExistence type="predicted"/>
<sequence length="130" mass="14360">MRFRGVVRIMFCAAGLGAGAANAAETWSLSCTEATPSAYCLLFESVLRNQHPDWTISHAAPGTSPELQLSLSEIGVNALGAQLRWRHSETDWQAGPELEFSVMDEKMSESMVRKFFVKLLEHSKFIPGSE</sequence>
<feature type="chain" id="PRO_5012901228" evidence="1">
    <location>
        <begin position="24"/>
        <end position="130"/>
    </location>
</feature>
<dbReference type="OrthoDB" id="7866206at2"/>
<gene>
    <name evidence="2" type="ORF">CLN94_13505</name>
</gene>
<name>A0A2A4CMJ7_9RHOB</name>
<evidence type="ECO:0000256" key="1">
    <source>
        <dbReference type="SAM" id="SignalP"/>
    </source>
</evidence>
<keyword evidence="3" id="KW-1185">Reference proteome</keyword>
<reference evidence="2 3" key="1">
    <citation type="submission" date="2017-09" db="EMBL/GenBank/DDBJ databases">
        <title>A multilocus sequence analysis scheme for characterization of bacteria in the genus Thioclava.</title>
        <authorList>
            <person name="Liu Y."/>
            <person name="Shao Z."/>
        </authorList>
    </citation>
    <scope>NUCLEOTIDE SEQUENCE [LARGE SCALE GENOMIC DNA]</scope>
    <source>
        <strain evidence="2 3">CAU 1312</strain>
    </source>
</reference>
<comment type="caution">
    <text evidence="2">The sequence shown here is derived from an EMBL/GenBank/DDBJ whole genome shotgun (WGS) entry which is preliminary data.</text>
</comment>
<dbReference type="Proteomes" id="UP000243507">
    <property type="component" value="Unassembled WGS sequence"/>
</dbReference>
<dbReference type="AlphaFoldDB" id="A0A2A4CMJ7"/>